<dbReference type="SMART" id="SM00220">
    <property type="entry name" value="S_TKc"/>
    <property type="match status" value="1"/>
</dbReference>
<dbReference type="GeneID" id="111495557"/>
<dbReference type="CDD" id="cd14663">
    <property type="entry name" value="STKc_SnRK3"/>
    <property type="match status" value="1"/>
</dbReference>
<dbReference type="PROSITE" id="PS50816">
    <property type="entry name" value="NAF"/>
    <property type="match status" value="1"/>
</dbReference>
<dbReference type="Gene3D" id="1.10.510.10">
    <property type="entry name" value="Transferase(Phosphotransferase) domain 1"/>
    <property type="match status" value="1"/>
</dbReference>
<keyword evidence="4 13" id="KW-0723">Serine/threonine-protein kinase</keyword>
<dbReference type="FunFam" id="3.30.200.20:FF:000096">
    <property type="entry name" value="Non-specific serine/threonine protein kinase"/>
    <property type="match status" value="1"/>
</dbReference>
<evidence type="ECO:0000256" key="4">
    <source>
        <dbReference type="ARBA" id="ARBA00022527"/>
    </source>
</evidence>
<dbReference type="Gene3D" id="3.30.310.80">
    <property type="entry name" value="Kinase associated domain 1, KA1"/>
    <property type="match status" value="1"/>
</dbReference>
<evidence type="ECO:0000256" key="13">
    <source>
        <dbReference type="RuleBase" id="RU000304"/>
    </source>
</evidence>
<keyword evidence="17" id="KW-1185">Reference proteome</keyword>
<dbReference type="InterPro" id="IPR008271">
    <property type="entry name" value="Ser/Thr_kinase_AS"/>
</dbReference>
<keyword evidence="7" id="KW-0418">Kinase</keyword>
<keyword evidence="5" id="KW-0808">Transferase</keyword>
<gene>
    <name evidence="18" type="primary">LOC111495557</name>
</gene>
<sequence length="468" mass="52416">MDSGGGRLKASSSSNGGRTRVGKYELGRTLGEGNFAKVKFARNTETDDNVAIKILDKEKVLKHKMISQIKREIATMKLIRHPNVIRMFEVMASKTKIYIVLEFVTGGELFDKIVSRGRMKEDEARKYFQQLINAVDYCHSRGVFHRDLKPENLLLDANGVLKVSDFGLSALPQQVREDGLLHTTCGTPNYVAPEVINNKGYDGAKADLWSCGVILFVLMAGYLPFEDSNLVALYKKIHKAEFTCPPWFSTNAKKLIKRILDPNPATRITIPEVIENEWFRKGYKPPTFEQADISLDDVDAIFNETGVSGNLVVERKEERPAAPLTMNAFELISKSQGLNLSSLFEKQMGLVKRETRFTSNRPAKEILSKIEETAAPLGFDVKKNNYKMKLQGEKTGRKGHLSVATEIYEVAPSLYMVELRKAGGDTLEFHKFYKNLKTGLKDIVWKHEEDADEGDSGAGASASVSKPR</sequence>
<feature type="domain" description="Protein kinase" evidence="15">
    <location>
        <begin position="24"/>
        <end position="279"/>
    </location>
</feature>
<dbReference type="FunFam" id="3.30.310.80:FF:000002">
    <property type="entry name" value="Non-specific serine/threonine protein kinase"/>
    <property type="match status" value="1"/>
</dbReference>
<dbReference type="Pfam" id="PF03822">
    <property type="entry name" value="NAF"/>
    <property type="match status" value="1"/>
</dbReference>
<feature type="region of interest" description="Disordered" evidence="14">
    <location>
        <begin position="1"/>
        <end position="23"/>
    </location>
</feature>
<dbReference type="GO" id="GO:0005524">
    <property type="term" value="F:ATP binding"/>
    <property type="evidence" value="ECO:0007669"/>
    <property type="project" value="UniProtKB-UniRule"/>
</dbReference>
<dbReference type="InterPro" id="IPR011009">
    <property type="entry name" value="Kinase-like_dom_sf"/>
</dbReference>
<accession>A0A6J1KQG4</accession>
<dbReference type="GO" id="GO:0004674">
    <property type="term" value="F:protein serine/threonine kinase activity"/>
    <property type="evidence" value="ECO:0007669"/>
    <property type="project" value="UniProtKB-KW"/>
</dbReference>
<evidence type="ECO:0000256" key="12">
    <source>
        <dbReference type="PROSITE-ProRule" id="PRU10141"/>
    </source>
</evidence>
<evidence type="ECO:0000256" key="8">
    <source>
        <dbReference type="ARBA" id="ARBA00022840"/>
    </source>
</evidence>
<dbReference type="RefSeq" id="XP_023001418.1">
    <property type="nucleotide sequence ID" value="XM_023145650.1"/>
</dbReference>
<dbReference type="FunFam" id="1.10.510.10:FF:000279">
    <property type="entry name" value="Non-specific serine/threonine protein kinase"/>
    <property type="match status" value="1"/>
</dbReference>
<feature type="binding site" evidence="12">
    <location>
        <position position="53"/>
    </location>
    <ligand>
        <name>ATP</name>
        <dbReference type="ChEBI" id="CHEBI:30616"/>
    </ligand>
</feature>
<dbReference type="GO" id="GO:0007165">
    <property type="term" value="P:signal transduction"/>
    <property type="evidence" value="ECO:0007669"/>
    <property type="project" value="InterPro"/>
</dbReference>
<keyword evidence="6 12" id="KW-0547">Nucleotide-binding</keyword>
<organism evidence="17 18">
    <name type="scientific">Cucurbita maxima</name>
    <name type="common">Pumpkin</name>
    <name type="synonym">Winter squash</name>
    <dbReference type="NCBI Taxonomy" id="3661"/>
    <lineage>
        <taxon>Eukaryota</taxon>
        <taxon>Viridiplantae</taxon>
        <taxon>Streptophyta</taxon>
        <taxon>Embryophyta</taxon>
        <taxon>Tracheophyta</taxon>
        <taxon>Spermatophyta</taxon>
        <taxon>Magnoliopsida</taxon>
        <taxon>eudicotyledons</taxon>
        <taxon>Gunneridae</taxon>
        <taxon>Pentapetalae</taxon>
        <taxon>rosids</taxon>
        <taxon>fabids</taxon>
        <taxon>Cucurbitales</taxon>
        <taxon>Cucurbitaceae</taxon>
        <taxon>Cucurbiteae</taxon>
        <taxon>Cucurbita</taxon>
    </lineage>
</organism>
<dbReference type="InterPro" id="IPR017441">
    <property type="entry name" value="Protein_kinase_ATP_BS"/>
</dbReference>
<proteinExistence type="inferred from homology"/>
<feature type="compositionally biased region" description="Low complexity" evidence="14">
    <location>
        <begin position="458"/>
        <end position="468"/>
    </location>
</feature>
<dbReference type="PROSITE" id="PS00107">
    <property type="entry name" value="PROTEIN_KINASE_ATP"/>
    <property type="match status" value="1"/>
</dbReference>
<dbReference type="InterPro" id="IPR004041">
    <property type="entry name" value="NAF_dom"/>
</dbReference>
<comment type="catalytic activity">
    <reaction evidence="11">
        <text>L-seryl-[protein] + ATP = O-phospho-L-seryl-[protein] + ADP + H(+)</text>
        <dbReference type="Rhea" id="RHEA:17989"/>
        <dbReference type="Rhea" id="RHEA-COMP:9863"/>
        <dbReference type="Rhea" id="RHEA-COMP:11604"/>
        <dbReference type="ChEBI" id="CHEBI:15378"/>
        <dbReference type="ChEBI" id="CHEBI:29999"/>
        <dbReference type="ChEBI" id="CHEBI:30616"/>
        <dbReference type="ChEBI" id="CHEBI:83421"/>
        <dbReference type="ChEBI" id="CHEBI:456216"/>
        <dbReference type="EC" id="2.7.11.1"/>
    </reaction>
</comment>
<comment type="similarity">
    <text evidence="2">Belongs to the protein kinase superfamily. CAMK Ser/Thr protein kinase family. SNF1 subfamily.</text>
</comment>
<dbReference type="PROSITE" id="PS50011">
    <property type="entry name" value="PROTEIN_KINASE_DOM"/>
    <property type="match status" value="1"/>
</dbReference>
<dbReference type="Pfam" id="PF00069">
    <property type="entry name" value="Pkinase"/>
    <property type="match status" value="1"/>
</dbReference>
<dbReference type="SUPFAM" id="SSF56112">
    <property type="entry name" value="Protein kinase-like (PK-like)"/>
    <property type="match status" value="1"/>
</dbReference>
<evidence type="ECO:0000256" key="11">
    <source>
        <dbReference type="ARBA" id="ARBA00048679"/>
    </source>
</evidence>
<dbReference type="Gene3D" id="3.30.200.20">
    <property type="entry name" value="Phosphorylase Kinase, domain 1"/>
    <property type="match status" value="1"/>
</dbReference>
<comment type="cofactor">
    <cofactor evidence="1">
        <name>Mn(2+)</name>
        <dbReference type="ChEBI" id="CHEBI:29035"/>
    </cofactor>
</comment>
<evidence type="ECO:0000256" key="10">
    <source>
        <dbReference type="ARBA" id="ARBA00047899"/>
    </source>
</evidence>
<evidence type="ECO:0000259" key="15">
    <source>
        <dbReference type="PROSITE" id="PS50011"/>
    </source>
</evidence>
<dbReference type="InterPro" id="IPR000719">
    <property type="entry name" value="Prot_kinase_dom"/>
</dbReference>
<evidence type="ECO:0000313" key="17">
    <source>
        <dbReference type="Proteomes" id="UP000504608"/>
    </source>
</evidence>
<evidence type="ECO:0000256" key="2">
    <source>
        <dbReference type="ARBA" id="ARBA00006234"/>
    </source>
</evidence>
<comment type="catalytic activity">
    <reaction evidence="10">
        <text>L-threonyl-[protein] + ATP = O-phospho-L-threonyl-[protein] + ADP + H(+)</text>
        <dbReference type="Rhea" id="RHEA:46608"/>
        <dbReference type="Rhea" id="RHEA-COMP:11060"/>
        <dbReference type="Rhea" id="RHEA-COMP:11605"/>
        <dbReference type="ChEBI" id="CHEBI:15378"/>
        <dbReference type="ChEBI" id="CHEBI:30013"/>
        <dbReference type="ChEBI" id="CHEBI:30616"/>
        <dbReference type="ChEBI" id="CHEBI:61977"/>
        <dbReference type="ChEBI" id="CHEBI:456216"/>
        <dbReference type="EC" id="2.7.11.1"/>
    </reaction>
</comment>
<evidence type="ECO:0000313" key="18">
    <source>
        <dbReference type="RefSeq" id="XP_023001418.1"/>
    </source>
</evidence>
<dbReference type="InterPro" id="IPR018451">
    <property type="entry name" value="NAF/FISL_domain"/>
</dbReference>
<dbReference type="AlphaFoldDB" id="A0A6J1KQG4"/>
<evidence type="ECO:0000256" key="5">
    <source>
        <dbReference type="ARBA" id="ARBA00022679"/>
    </source>
</evidence>
<evidence type="ECO:0000256" key="7">
    <source>
        <dbReference type="ARBA" id="ARBA00022777"/>
    </source>
</evidence>
<dbReference type="EC" id="2.7.11.1" evidence="3"/>
<reference evidence="18" key="1">
    <citation type="submission" date="2025-08" db="UniProtKB">
        <authorList>
            <consortium name="RefSeq"/>
        </authorList>
    </citation>
    <scope>IDENTIFICATION</scope>
    <source>
        <tissue evidence="18">Young leaves</tissue>
    </source>
</reference>
<evidence type="ECO:0000256" key="9">
    <source>
        <dbReference type="ARBA" id="ARBA00023211"/>
    </source>
</evidence>
<evidence type="ECO:0000256" key="3">
    <source>
        <dbReference type="ARBA" id="ARBA00012513"/>
    </source>
</evidence>
<evidence type="ECO:0000259" key="16">
    <source>
        <dbReference type="PROSITE" id="PS50816"/>
    </source>
</evidence>
<keyword evidence="8 12" id="KW-0067">ATP-binding</keyword>
<dbReference type="CDD" id="cd12195">
    <property type="entry name" value="CIPK_C"/>
    <property type="match status" value="1"/>
</dbReference>
<dbReference type="PROSITE" id="PS00108">
    <property type="entry name" value="PROTEIN_KINASE_ST"/>
    <property type="match status" value="1"/>
</dbReference>
<evidence type="ECO:0000256" key="14">
    <source>
        <dbReference type="SAM" id="MobiDB-lite"/>
    </source>
</evidence>
<dbReference type="Proteomes" id="UP000504608">
    <property type="component" value="Unplaced"/>
</dbReference>
<name>A0A6J1KQG4_CUCMA</name>
<evidence type="ECO:0000256" key="1">
    <source>
        <dbReference type="ARBA" id="ARBA00001936"/>
    </source>
</evidence>
<feature type="domain" description="NAF" evidence="16">
    <location>
        <begin position="321"/>
        <end position="345"/>
    </location>
</feature>
<keyword evidence="9" id="KW-0464">Manganese</keyword>
<protein>
    <recommendedName>
        <fullName evidence="3">non-specific serine/threonine protein kinase</fullName>
        <ecNumber evidence="3">2.7.11.1</ecNumber>
    </recommendedName>
</protein>
<dbReference type="PANTHER" id="PTHR43895:SF123">
    <property type="entry name" value="NON-SPECIFIC SERINE_THREONINE PROTEIN KINASE"/>
    <property type="match status" value="1"/>
</dbReference>
<feature type="region of interest" description="Disordered" evidence="14">
    <location>
        <begin position="449"/>
        <end position="468"/>
    </location>
</feature>
<dbReference type="PANTHER" id="PTHR43895">
    <property type="entry name" value="CALCIUM/CALMODULIN-DEPENDENT PROTEIN KINASE KINASE-RELATED"/>
    <property type="match status" value="1"/>
</dbReference>
<evidence type="ECO:0000256" key="6">
    <source>
        <dbReference type="ARBA" id="ARBA00022741"/>
    </source>
</evidence>